<gene>
    <name evidence="21" type="ORF">HGM15179_014006</name>
</gene>
<evidence type="ECO:0000256" key="6">
    <source>
        <dbReference type="ARBA" id="ARBA00022664"/>
    </source>
</evidence>
<evidence type="ECO:0000256" key="5">
    <source>
        <dbReference type="ARBA" id="ARBA00022527"/>
    </source>
</evidence>
<comment type="catalytic activity">
    <reaction evidence="17">
        <text>[DNA-directed RNA polymerase] + ATP = phospho-[DNA-directed RNA polymerase] + ADP + H(+)</text>
        <dbReference type="Rhea" id="RHEA:10216"/>
        <dbReference type="Rhea" id="RHEA-COMP:11321"/>
        <dbReference type="Rhea" id="RHEA-COMP:11322"/>
        <dbReference type="ChEBI" id="CHEBI:15378"/>
        <dbReference type="ChEBI" id="CHEBI:30616"/>
        <dbReference type="ChEBI" id="CHEBI:43176"/>
        <dbReference type="ChEBI" id="CHEBI:68546"/>
        <dbReference type="ChEBI" id="CHEBI:456216"/>
        <dbReference type="EC" id="2.7.11.23"/>
    </reaction>
</comment>
<comment type="subcellular location">
    <subcellularLocation>
        <location evidence="1">Nucleus speckle</location>
    </subcellularLocation>
</comment>
<evidence type="ECO:0000256" key="4">
    <source>
        <dbReference type="ARBA" id="ARBA00012425"/>
    </source>
</evidence>
<dbReference type="Pfam" id="PF00069">
    <property type="entry name" value="Pkinase"/>
    <property type="match status" value="1"/>
</dbReference>
<keyword evidence="7" id="KW-0808">Transferase</keyword>
<evidence type="ECO:0000256" key="14">
    <source>
        <dbReference type="ARBA" id="ARBA00041920"/>
    </source>
</evidence>
<dbReference type="PANTHER" id="PTHR24056">
    <property type="entry name" value="CELL DIVISION PROTEIN KINASE"/>
    <property type="match status" value="1"/>
</dbReference>
<feature type="compositionally biased region" description="Pro residues" evidence="19">
    <location>
        <begin position="667"/>
        <end position="682"/>
    </location>
</feature>
<feature type="compositionally biased region" description="Basic and acidic residues" evidence="19">
    <location>
        <begin position="222"/>
        <end position="231"/>
    </location>
</feature>
<dbReference type="PROSITE" id="PS00107">
    <property type="entry name" value="PROTEIN_KINASE_ATP"/>
    <property type="match status" value="1"/>
</dbReference>
<feature type="compositionally biased region" description="Basic and acidic residues" evidence="19">
    <location>
        <begin position="115"/>
        <end position="159"/>
    </location>
</feature>
<dbReference type="OrthoDB" id="28397at2759"/>
<dbReference type="InterPro" id="IPR017441">
    <property type="entry name" value="Protein_kinase_ATP_BS"/>
</dbReference>
<feature type="compositionally biased region" description="Basic and acidic residues" evidence="19">
    <location>
        <begin position="474"/>
        <end position="502"/>
    </location>
</feature>
<dbReference type="InterPro" id="IPR008271">
    <property type="entry name" value="Ser/Thr_kinase_AS"/>
</dbReference>
<keyword evidence="11" id="KW-0508">mRNA splicing</keyword>
<evidence type="ECO:0000256" key="7">
    <source>
        <dbReference type="ARBA" id="ARBA00022679"/>
    </source>
</evidence>
<dbReference type="SMART" id="SM00220">
    <property type="entry name" value="S_TKc"/>
    <property type="match status" value="1"/>
</dbReference>
<keyword evidence="6" id="KW-0507">mRNA processing</keyword>
<evidence type="ECO:0000256" key="13">
    <source>
        <dbReference type="ARBA" id="ARBA00040213"/>
    </source>
</evidence>
<feature type="compositionally biased region" description="Pro residues" evidence="19">
    <location>
        <begin position="1304"/>
        <end position="1313"/>
    </location>
</feature>
<dbReference type="InterPro" id="IPR011009">
    <property type="entry name" value="Kinase-like_dom_sf"/>
</dbReference>
<evidence type="ECO:0000256" key="17">
    <source>
        <dbReference type="ARBA" id="ARBA00049280"/>
    </source>
</evidence>
<sequence length="1476" mass="161387">MPNPERHGGKKDGGGGSSQPGSGSSNSKERHRAGSRHKRHKSRHSKESPLAAQDAAAPLGAVIKPLVEYDDISSDSDTFSDDVALKLDRRDNEERRAERSERAQKHRHHQHKRLRELLKSKQAEKDRKLEKSLDASSRSAKERISGSSKRLLESEEHPKALSSKSSNKESRSAKAHKEKSRKERELKSSHKERSKSHRKRDAPKSYKTIDSPKRKSRSPHRKWSDSPKLDDSPSGASYVQEYDLSPPRSHTSSTYDPYRKSPGGCSRRQSLSPPYKEPVGYQSNARSPSPYGRRQRSVSPYGRRRSSSYERGSGSYSGRSPSPYSRRRSSSPFASKRSVSRSPIARKSVKSRSRSPGYSRHSSHSKKQRSGSRSRHSSISPTRLPLNSSLGAELSRKKKERAAAAAAAAKVDGKEAKGSPVFLARKENSLAELKEAGTESKKVTKTVKPEKAADTDSGNLLYTNAEPKAPAETTKSKAEENSERKHPVPLRDSKPTGTKDSKPVAAAEDLVSPKETDAAEKEIPPPLPAIKSPPPPLPTTTPPPPTPPLPPLPPSPAVPPLPPPPVTPVQAPPPPAPTSLPSSSHPRTSTLSSSQVNSQSSVQVATKTQVSVTAAIPHLKTSTLPPLPLPPILVGEDDLDSPKEILPPKPVKKDREQRPRHLLTDLPLPPELPGGDPSPPDSPEPKAATPPQQPFKKRPKICCPRYGERRQTESDWGKRCVDKFDIIGIIGEGTYGQVYKAKDKDTGELVALKKVRLDNEKEGFPITAIREIKILRQLIHRSVVNMKEIVTDKQDALDFKKDKGAFYLVFEYMDHDLMGLLESGLVHFSEDHIKSFMKQLMEGLDYCHKKNFLHRDIKCSNILLNNSGQIKLADFGLARLYSSEESRPYTNKVITLWYRPPELLLGEERYTPAIDVWSCGCILGELFTKKPIFQANLELAQLELISRLCGSPCPAVWPDVIKLPYFNTMKPKKQYRRRLREEFSFIPSSALDLLDHMLTLDPGKRCTAEQALHSDFLKDVDLSKMAPPDLPHWQDCHELWSKKRRRQRQSGMAVEEPPVSKVSRKETTSVTSTDTVKNSNSSPVPPQPAQLKAEPGAADAVGLGDITQQLNQSELAVLLNLLQSQTDLSVPQMAQLLNVHSNPEMQQQLEALNQSITALTEATAQHHEPPAAAAAEEAVEERPPAEVPEEQQTPDAASAQGDMQNVLAVLLSQLMKSQEPGITLEESNGEKSSEQQRGPRKTPTRHPEESTACPPGIVPPEKRPPEPPGPPPPPPVPEGDLSGAAQELNPAVTAALLQLLSQPDPEPPAPPAPDYGRSHPARTYSTDSSSEAGFGAEELNPGQTLLEPSAQPLGKSRTFLGSVSHLGESSNYQGTGSVQFPGDQDLRFARVPVAIHSLGQSFAKSEGSSNSNNVLVHPEAKMQSYGELGPGTAGSSGAGTGHSWGAPTQAPSSYGKTFRGPGRVPPRGGRGRGVPY</sequence>
<dbReference type="PROSITE" id="PS50011">
    <property type="entry name" value="PROTEIN_KINASE_DOM"/>
    <property type="match status" value="1"/>
</dbReference>
<evidence type="ECO:0000259" key="20">
    <source>
        <dbReference type="PROSITE" id="PS50011"/>
    </source>
</evidence>
<keyword evidence="22" id="KW-1185">Reference proteome</keyword>
<dbReference type="GO" id="GO:0004693">
    <property type="term" value="F:cyclin-dependent protein serine/threonine kinase activity"/>
    <property type="evidence" value="ECO:0007669"/>
    <property type="project" value="UniProtKB-EC"/>
</dbReference>
<dbReference type="EMBL" id="SWJQ01000541">
    <property type="protein sequence ID" value="TRZ13103.1"/>
    <property type="molecule type" value="Genomic_DNA"/>
</dbReference>
<reference evidence="21" key="1">
    <citation type="submission" date="2019-04" db="EMBL/GenBank/DDBJ databases">
        <title>Genome assembly of Zosterops borbonicus 15179.</title>
        <authorList>
            <person name="Leroy T."/>
            <person name="Anselmetti Y."/>
            <person name="Tilak M.-K."/>
            <person name="Nabholz B."/>
        </authorList>
    </citation>
    <scope>NUCLEOTIDE SEQUENCE</scope>
    <source>
        <strain evidence="21">HGM_15179</strain>
        <tissue evidence="21">Muscle</tissue>
    </source>
</reference>
<feature type="compositionally biased region" description="Basic and acidic residues" evidence="19">
    <location>
        <begin position="1"/>
        <end position="13"/>
    </location>
</feature>
<dbReference type="GO" id="GO:0030332">
    <property type="term" value="F:cyclin binding"/>
    <property type="evidence" value="ECO:0007669"/>
    <property type="project" value="TreeGrafter"/>
</dbReference>
<feature type="compositionally biased region" description="Low complexity" evidence="19">
    <location>
        <begin position="1459"/>
        <end position="1476"/>
    </location>
</feature>
<evidence type="ECO:0000256" key="15">
    <source>
        <dbReference type="ARBA" id="ARBA00047811"/>
    </source>
</evidence>
<dbReference type="CDD" id="cd07864">
    <property type="entry name" value="STKc_CDK12"/>
    <property type="match status" value="1"/>
</dbReference>
<proteinExistence type="inferred from homology"/>
<comment type="catalytic activity">
    <reaction evidence="16">
        <text>L-seryl-[protein] + ATP = O-phospho-L-seryl-[protein] + ADP + H(+)</text>
        <dbReference type="Rhea" id="RHEA:17989"/>
        <dbReference type="Rhea" id="RHEA-COMP:9863"/>
        <dbReference type="Rhea" id="RHEA-COMP:11604"/>
        <dbReference type="ChEBI" id="CHEBI:15378"/>
        <dbReference type="ChEBI" id="CHEBI:29999"/>
        <dbReference type="ChEBI" id="CHEBI:30616"/>
        <dbReference type="ChEBI" id="CHEBI:83421"/>
        <dbReference type="ChEBI" id="CHEBI:456216"/>
        <dbReference type="EC" id="2.7.11.22"/>
    </reaction>
</comment>
<dbReference type="PROSITE" id="PS00108">
    <property type="entry name" value="PROTEIN_KINASE_ST"/>
    <property type="match status" value="1"/>
</dbReference>
<feature type="compositionally biased region" description="Low complexity" evidence="19">
    <location>
        <begin position="579"/>
        <end position="604"/>
    </location>
</feature>
<dbReference type="EC" id="2.7.11.22" evidence="4"/>
<comment type="caution">
    <text evidence="21">The sequence shown here is derived from an EMBL/GenBank/DDBJ whole genome shotgun (WGS) entry which is preliminary data.</text>
</comment>
<accession>A0A8K1G7P2</accession>
<feature type="compositionally biased region" description="Basic and acidic residues" evidence="19">
    <location>
        <begin position="424"/>
        <end position="454"/>
    </location>
</feature>
<keyword evidence="8 18" id="KW-0547">Nucleotide-binding</keyword>
<comment type="catalytic activity">
    <reaction evidence="15">
        <text>L-threonyl-[protein] + ATP = O-phospho-L-threonyl-[protein] + ADP + H(+)</text>
        <dbReference type="Rhea" id="RHEA:46608"/>
        <dbReference type="Rhea" id="RHEA-COMP:11060"/>
        <dbReference type="Rhea" id="RHEA-COMP:11605"/>
        <dbReference type="ChEBI" id="CHEBI:15378"/>
        <dbReference type="ChEBI" id="CHEBI:30013"/>
        <dbReference type="ChEBI" id="CHEBI:30616"/>
        <dbReference type="ChEBI" id="CHEBI:61977"/>
        <dbReference type="ChEBI" id="CHEBI:456216"/>
        <dbReference type="EC" id="2.7.11.22"/>
    </reaction>
</comment>
<evidence type="ECO:0000256" key="12">
    <source>
        <dbReference type="ARBA" id="ARBA00023242"/>
    </source>
</evidence>
<dbReference type="GO" id="GO:0005524">
    <property type="term" value="F:ATP binding"/>
    <property type="evidence" value="ECO:0007669"/>
    <property type="project" value="UniProtKB-UniRule"/>
</dbReference>
<feature type="compositionally biased region" description="Pro residues" evidence="19">
    <location>
        <begin position="1266"/>
        <end position="1277"/>
    </location>
</feature>
<feature type="compositionally biased region" description="Basic and acidic residues" evidence="19">
    <location>
        <begin position="511"/>
        <end position="523"/>
    </location>
</feature>
<dbReference type="GO" id="GO:0008353">
    <property type="term" value="F:RNA polymerase II CTD heptapeptide repeat kinase activity"/>
    <property type="evidence" value="ECO:0007669"/>
    <property type="project" value="UniProtKB-EC"/>
</dbReference>
<feature type="binding site" evidence="18">
    <location>
        <position position="753"/>
    </location>
    <ligand>
        <name>ATP</name>
        <dbReference type="ChEBI" id="CHEBI:30616"/>
    </ligand>
</feature>
<dbReference type="EC" id="2.7.11.23" evidence="3"/>
<dbReference type="SUPFAM" id="SSF56112">
    <property type="entry name" value="Protein kinase-like (PK-like)"/>
    <property type="match status" value="1"/>
</dbReference>
<keyword evidence="5" id="KW-0723">Serine/threonine-protein kinase</keyword>
<evidence type="ECO:0000313" key="22">
    <source>
        <dbReference type="Proteomes" id="UP000796761"/>
    </source>
</evidence>
<dbReference type="GO" id="GO:0016607">
    <property type="term" value="C:nuclear speck"/>
    <property type="evidence" value="ECO:0007669"/>
    <property type="project" value="UniProtKB-SubCell"/>
</dbReference>
<dbReference type="InterPro" id="IPR050108">
    <property type="entry name" value="CDK"/>
</dbReference>
<feature type="region of interest" description="Disordered" evidence="19">
    <location>
        <begin position="1044"/>
        <end position="1092"/>
    </location>
</feature>
<keyword evidence="10 18" id="KW-0067">ATP-binding</keyword>
<feature type="compositionally biased region" description="Basic and acidic residues" evidence="19">
    <location>
        <begin position="651"/>
        <end position="663"/>
    </location>
</feature>
<feature type="compositionally biased region" description="Basic residues" evidence="19">
    <location>
        <begin position="361"/>
        <end position="376"/>
    </location>
</feature>
<name>A0A8K1G7P2_9PASS</name>
<evidence type="ECO:0000256" key="9">
    <source>
        <dbReference type="ARBA" id="ARBA00022777"/>
    </source>
</evidence>
<evidence type="ECO:0000256" key="18">
    <source>
        <dbReference type="PROSITE-ProRule" id="PRU10141"/>
    </source>
</evidence>
<feature type="compositionally biased region" description="Basic and acidic residues" evidence="19">
    <location>
        <begin position="83"/>
        <end position="103"/>
    </location>
</feature>
<dbReference type="GO" id="GO:0008380">
    <property type="term" value="P:RNA splicing"/>
    <property type="evidence" value="ECO:0007669"/>
    <property type="project" value="UniProtKB-KW"/>
</dbReference>
<dbReference type="GO" id="GO:0006397">
    <property type="term" value="P:mRNA processing"/>
    <property type="evidence" value="ECO:0007669"/>
    <property type="project" value="UniProtKB-KW"/>
</dbReference>
<feature type="compositionally biased region" description="Polar residues" evidence="19">
    <location>
        <begin position="1068"/>
        <end position="1082"/>
    </location>
</feature>
<dbReference type="FunFam" id="1.10.510.10:FF:000102">
    <property type="entry name" value="cyclin-dependent kinase 12 isoform X1"/>
    <property type="match status" value="1"/>
</dbReference>
<feature type="region of interest" description="Disordered" evidence="19">
    <location>
        <begin position="1223"/>
        <end position="1357"/>
    </location>
</feature>
<protein>
    <recommendedName>
        <fullName evidence="13">Cyclin-dependent kinase 12</fullName>
        <ecNumber evidence="4">2.7.11.22</ecNumber>
        <ecNumber evidence="3">2.7.11.23</ecNumber>
    </recommendedName>
    <alternativeName>
        <fullName evidence="14">Cell division protein kinase 12</fullName>
    </alternativeName>
</protein>
<evidence type="ECO:0000256" key="16">
    <source>
        <dbReference type="ARBA" id="ARBA00048367"/>
    </source>
</evidence>
<evidence type="ECO:0000313" key="21">
    <source>
        <dbReference type="EMBL" id="TRZ13103.1"/>
    </source>
</evidence>
<comment type="similarity">
    <text evidence="2">Belongs to the protein kinase superfamily. CMGC Ser/Thr protein kinase family. CDC2/CDKX subfamily.</text>
</comment>
<dbReference type="GO" id="GO:0032968">
    <property type="term" value="P:positive regulation of transcription elongation by RNA polymerase II"/>
    <property type="evidence" value="ECO:0007669"/>
    <property type="project" value="TreeGrafter"/>
</dbReference>
<dbReference type="Proteomes" id="UP000796761">
    <property type="component" value="Unassembled WGS sequence"/>
</dbReference>
<feature type="region of interest" description="Disordered" evidence="19">
    <location>
        <begin position="69"/>
        <end position="701"/>
    </location>
</feature>
<evidence type="ECO:0000256" key="3">
    <source>
        <dbReference type="ARBA" id="ARBA00012409"/>
    </source>
</evidence>
<feature type="region of interest" description="Disordered" evidence="19">
    <location>
        <begin position="1"/>
        <end position="56"/>
    </location>
</feature>
<dbReference type="Gene3D" id="1.10.510.10">
    <property type="entry name" value="Transferase(Phosphotransferase) domain 1"/>
    <property type="match status" value="1"/>
</dbReference>
<dbReference type="Gene3D" id="3.30.200.20">
    <property type="entry name" value="Phosphorylase Kinase, domain 1"/>
    <property type="match status" value="1"/>
</dbReference>
<dbReference type="InterPro" id="IPR000719">
    <property type="entry name" value="Prot_kinase_dom"/>
</dbReference>
<evidence type="ECO:0000256" key="1">
    <source>
        <dbReference type="ARBA" id="ARBA00004324"/>
    </source>
</evidence>
<organism evidence="21 22">
    <name type="scientific">Zosterops borbonicus</name>
    <dbReference type="NCBI Taxonomy" id="364589"/>
    <lineage>
        <taxon>Eukaryota</taxon>
        <taxon>Metazoa</taxon>
        <taxon>Chordata</taxon>
        <taxon>Craniata</taxon>
        <taxon>Vertebrata</taxon>
        <taxon>Euteleostomi</taxon>
        <taxon>Archelosauria</taxon>
        <taxon>Archosauria</taxon>
        <taxon>Dinosauria</taxon>
        <taxon>Saurischia</taxon>
        <taxon>Theropoda</taxon>
        <taxon>Coelurosauria</taxon>
        <taxon>Aves</taxon>
        <taxon>Neognathae</taxon>
        <taxon>Neoaves</taxon>
        <taxon>Telluraves</taxon>
        <taxon>Australaves</taxon>
        <taxon>Passeriformes</taxon>
        <taxon>Sylvioidea</taxon>
        <taxon>Zosteropidae</taxon>
        <taxon>Zosterops</taxon>
    </lineage>
</organism>
<feature type="compositionally biased region" description="Acidic residues" evidence="19">
    <location>
        <begin position="69"/>
        <end position="80"/>
    </location>
</feature>
<keyword evidence="9" id="KW-0418">Kinase</keyword>
<dbReference type="PANTHER" id="PTHR24056:SF126">
    <property type="entry name" value="CYCLIN-DEPENDENT KINASE 12"/>
    <property type="match status" value="1"/>
</dbReference>
<keyword evidence="12" id="KW-0539">Nucleus</keyword>
<evidence type="ECO:0000256" key="2">
    <source>
        <dbReference type="ARBA" id="ARBA00006485"/>
    </source>
</evidence>
<feature type="compositionally biased region" description="Pro residues" evidence="19">
    <location>
        <begin position="524"/>
        <end position="578"/>
    </location>
</feature>
<evidence type="ECO:0000256" key="10">
    <source>
        <dbReference type="ARBA" id="ARBA00022840"/>
    </source>
</evidence>
<feature type="compositionally biased region" description="Basic residues" evidence="19">
    <location>
        <begin position="104"/>
        <end position="114"/>
    </location>
</feature>
<evidence type="ECO:0000256" key="8">
    <source>
        <dbReference type="ARBA" id="ARBA00022741"/>
    </source>
</evidence>
<feature type="compositionally biased region" description="Low complexity" evidence="19">
    <location>
        <begin position="309"/>
        <end position="342"/>
    </location>
</feature>
<feature type="compositionally biased region" description="Basic residues" evidence="19">
    <location>
        <begin position="29"/>
        <end position="44"/>
    </location>
</feature>
<evidence type="ECO:0000256" key="19">
    <source>
        <dbReference type="SAM" id="MobiDB-lite"/>
    </source>
</evidence>
<dbReference type="FunFam" id="3.30.200.20:FF:000074">
    <property type="entry name" value="cyclin-dependent kinase 12 isoform X2"/>
    <property type="match status" value="1"/>
</dbReference>
<evidence type="ECO:0000256" key="11">
    <source>
        <dbReference type="ARBA" id="ARBA00023187"/>
    </source>
</evidence>
<dbReference type="GO" id="GO:0008024">
    <property type="term" value="C:cyclin/CDK positive transcription elongation factor complex"/>
    <property type="evidence" value="ECO:0007669"/>
    <property type="project" value="TreeGrafter"/>
</dbReference>
<feature type="region of interest" description="Disordered" evidence="19">
    <location>
        <begin position="1163"/>
        <end position="1198"/>
    </location>
</feature>
<feature type="domain" description="Protein kinase" evidence="20">
    <location>
        <begin position="724"/>
        <end position="1017"/>
    </location>
</feature>
<feature type="compositionally biased region" description="Basic residues" evidence="19">
    <location>
        <begin position="192"/>
        <end position="201"/>
    </location>
</feature>
<feature type="region of interest" description="Disordered" evidence="19">
    <location>
        <begin position="1424"/>
        <end position="1476"/>
    </location>
</feature>
<feature type="compositionally biased region" description="Basic and acidic residues" evidence="19">
    <location>
        <begin position="180"/>
        <end position="191"/>
    </location>
</feature>
<feature type="compositionally biased region" description="Gly residues" evidence="19">
    <location>
        <begin position="1428"/>
        <end position="1442"/>
    </location>
</feature>